<feature type="transmembrane region" description="Helical" evidence="7">
    <location>
        <begin position="78"/>
        <end position="94"/>
    </location>
</feature>
<feature type="transmembrane region" description="Helical" evidence="7">
    <location>
        <begin position="115"/>
        <end position="134"/>
    </location>
</feature>
<protein>
    <submittedName>
        <fullName evidence="8">DoxX family protein</fullName>
    </submittedName>
</protein>
<keyword evidence="6 7" id="KW-0472">Membrane</keyword>
<dbReference type="InterPro" id="IPR032808">
    <property type="entry name" value="DoxX"/>
</dbReference>
<proteinExistence type="inferred from homology"/>
<sequence>MLQKIIRTDNSRATIIIRLMVGTVFLSEGLQKFLFPALRGAGRMEKIGLPAADFLGGFVGTFEVLCGILVLLGFLTRLAGVPLVAIMLIAITTTKREILLNEGFWEMMHAGRTDWAMLLGSFFLIVKGGGLWSVDKMVSKNGG</sequence>
<evidence type="ECO:0000256" key="2">
    <source>
        <dbReference type="ARBA" id="ARBA00006679"/>
    </source>
</evidence>
<dbReference type="Proteomes" id="UP000267469">
    <property type="component" value="Unassembled WGS sequence"/>
</dbReference>
<keyword evidence="4 7" id="KW-0812">Transmembrane</keyword>
<evidence type="ECO:0000256" key="7">
    <source>
        <dbReference type="SAM" id="Phobius"/>
    </source>
</evidence>
<keyword evidence="3" id="KW-1003">Cell membrane</keyword>
<evidence type="ECO:0000256" key="5">
    <source>
        <dbReference type="ARBA" id="ARBA00022989"/>
    </source>
</evidence>
<evidence type="ECO:0000256" key="4">
    <source>
        <dbReference type="ARBA" id="ARBA00022692"/>
    </source>
</evidence>
<reference evidence="8 9" key="1">
    <citation type="submission" date="2018-10" db="EMBL/GenBank/DDBJ databases">
        <title>Sinomicrobium pectinilyticum sp. nov., a pectinase-producing bacterium isolated from alkaline and saline soil, and emended description of the genus Sinomicrobium.</title>
        <authorList>
            <person name="Cheng B."/>
            <person name="Li C."/>
            <person name="Lai Q."/>
            <person name="Du M."/>
            <person name="Shao Z."/>
            <person name="Xu P."/>
            <person name="Yang C."/>
        </authorList>
    </citation>
    <scope>NUCLEOTIDE SEQUENCE [LARGE SCALE GENOMIC DNA]</scope>
    <source>
        <strain evidence="8 9">5DNS001</strain>
    </source>
</reference>
<dbReference type="InterPro" id="IPR051907">
    <property type="entry name" value="DoxX-like_oxidoreductase"/>
</dbReference>
<dbReference type="RefSeq" id="WP_123216023.1">
    <property type="nucleotide sequence ID" value="NZ_RJTM01000073.1"/>
</dbReference>
<keyword evidence="5 7" id="KW-1133">Transmembrane helix</keyword>
<comment type="caution">
    <text evidence="8">The sequence shown here is derived from an EMBL/GenBank/DDBJ whole genome shotgun (WGS) entry which is preliminary data.</text>
</comment>
<feature type="transmembrane region" description="Helical" evidence="7">
    <location>
        <begin position="47"/>
        <end position="72"/>
    </location>
</feature>
<comment type="subcellular location">
    <subcellularLocation>
        <location evidence="1">Cell membrane</location>
        <topology evidence="1">Multi-pass membrane protein</topology>
    </subcellularLocation>
</comment>
<dbReference type="PANTHER" id="PTHR33452">
    <property type="entry name" value="OXIDOREDUCTASE CATD-RELATED"/>
    <property type="match status" value="1"/>
</dbReference>
<accession>A0A3N0EH73</accession>
<dbReference type="OrthoDB" id="9813193at2"/>
<evidence type="ECO:0000256" key="1">
    <source>
        <dbReference type="ARBA" id="ARBA00004651"/>
    </source>
</evidence>
<name>A0A3N0EH73_SINP1</name>
<comment type="similarity">
    <text evidence="2">Belongs to the DoxX family.</text>
</comment>
<dbReference type="PANTHER" id="PTHR33452:SF1">
    <property type="entry name" value="INNER MEMBRANE PROTEIN YPHA-RELATED"/>
    <property type="match status" value="1"/>
</dbReference>
<evidence type="ECO:0000313" key="8">
    <source>
        <dbReference type="EMBL" id="RNL87134.1"/>
    </source>
</evidence>
<feature type="transmembrane region" description="Helical" evidence="7">
    <location>
        <begin position="15"/>
        <end position="35"/>
    </location>
</feature>
<organism evidence="8 9">
    <name type="scientific">Sinomicrobium pectinilyticum</name>
    <dbReference type="NCBI Taxonomy" id="1084421"/>
    <lineage>
        <taxon>Bacteria</taxon>
        <taxon>Pseudomonadati</taxon>
        <taxon>Bacteroidota</taxon>
        <taxon>Flavobacteriia</taxon>
        <taxon>Flavobacteriales</taxon>
        <taxon>Flavobacteriaceae</taxon>
        <taxon>Sinomicrobium</taxon>
    </lineage>
</organism>
<keyword evidence="9" id="KW-1185">Reference proteome</keyword>
<evidence type="ECO:0000256" key="3">
    <source>
        <dbReference type="ARBA" id="ARBA00022475"/>
    </source>
</evidence>
<dbReference type="AlphaFoldDB" id="A0A3N0EH73"/>
<evidence type="ECO:0000256" key="6">
    <source>
        <dbReference type="ARBA" id="ARBA00023136"/>
    </source>
</evidence>
<dbReference type="EMBL" id="RJTM01000073">
    <property type="protein sequence ID" value="RNL87134.1"/>
    <property type="molecule type" value="Genomic_DNA"/>
</dbReference>
<dbReference type="Pfam" id="PF07681">
    <property type="entry name" value="DoxX"/>
    <property type="match status" value="1"/>
</dbReference>
<dbReference type="GO" id="GO:0005886">
    <property type="term" value="C:plasma membrane"/>
    <property type="evidence" value="ECO:0007669"/>
    <property type="project" value="UniProtKB-SubCell"/>
</dbReference>
<gene>
    <name evidence="8" type="ORF">ED312_10765</name>
</gene>
<evidence type="ECO:0000313" key="9">
    <source>
        <dbReference type="Proteomes" id="UP000267469"/>
    </source>
</evidence>